<accession>A0A5J9W7W9</accession>
<keyword evidence="3" id="KW-0812">Transmembrane</keyword>
<dbReference type="PANTHER" id="PTHR23201">
    <property type="entry name" value="EXTENSIN, PROLINE-RICH PROTEIN"/>
    <property type="match status" value="1"/>
</dbReference>
<reference evidence="4 5" key="1">
    <citation type="journal article" date="2019" name="Sci. Rep.">
        <title>A high-quality genome of Eragrostis curvula grass provides insights into Poaceae evolution and supports new strategies to enhance forage quality.</title>
        <authorList>
            <person name="Carballo J."/>
            <person name="Santos B.A.C.M."/>
            <person name="Zappacosta D."/>
            <person name="Garbus I."/>
            <person name="Selva J.P."/>
            <person name="Gallo C.A."/>
            <person name="Diaz A."/>
            <person name="Albertini E."/>
            <person name="Caccamo M."/>
            <person name="Echenique V."/>
        </authorList>
    </citation>
    <scope>NUCLEOTIDE SEQUENCE [LARGE SCALE GENOMIC DNA]</scope>
    <source>
        <strain evidence="5">cv. Victoria</strain>
        <tissue evidence="4">Leaf</tissue>
    </source>
</reference>
<dbReference type="Pfam" id="PF02704">
    <property type="entry name" value="GASA"/>
    <property type="match status" value="1"/>
</dbReference>
<evidence type="ECO:0000256" key="1">
    <source>
        <dbReference type="ARBA" id="ARBA00010582"/>
    </source>
</evidence>
<dbReference type="Proteomes" id="UP000324897">
    <property type="component" value="Chromosome 5"/>
</dbReference>
<evidence type="ECO:0000256" key="2">
    <source>
        <dbReference type="SAM" id="MobiDB-lite"/>
    </source>
</evidence>
<dbReference type="AlphaFoldDB" id="A0A5J9W7W9"/>
<gene>
    <name evidence="4" type="ORF">EJB05_03870</name>
</gene>
<feature type="compositionally biased region" description="Low complexity" evidence="2">
    <location>
        <begin position="42"/>
        <end position="52"/>
    </location>
</feature>
<keyword evidence="3" id="KW-0472">Membrane</keyword>
<sequence>MQEETVPVQAGDNAHDLSLPFLAPCHTATRQSSSSLYSRAITSSPRTSPRSRTQPHPHGCRRRVRSRELSRIDRARGSFFLPGTMARGRPPAALLLPFAVLLLLGSSAALAAITSREQPQASHKHSGLSPAECAGACDYRCSKTQYRKACLTFCNKCCAKCRCVPPGTYGHKEACPCYNNWKTKRGGPKCP</sequence>
<comment type="similarity">
    <text evidence="1">Belongs to the GASA family.</text>
</comment>
<evidence type="ECO:0000313" key="4">
    <source>
        <dbReference type="EMBL" id="TVU44429.1"/>
    </source>
</evidence>
<feature type="region of interest" description="Disordered" evidence="2">
    <location>
        <begin position="33"/>
        <end position="67"/>
    </location>
</feature>
<proteinExistence type="inferred from homology"/>
<dbReference type="PANTHER" id="PTHR23201:SF147">
    <property type="entry name" value="GIBBERELLIN-REGULATED PROTEIN 6-LIKE"/>
    <property type="match status" value="1"/>
</dbReference>
<evidence type="ECO:0000256" key="3">
    <source>
        <dbReference type="SAM" id="Phobius"/>
    </source>
</evidence>
<dbReference type="Gramene" id="TVU44429">
    <property type="protein sequence ID" value="TVU44429"/>
    <property type="gene ID" value="EJB05_03870"/>
</dbReference>
<name>A0A5J9W7W9_9POAL</name>
<feature type="compositionally biased region" description="Basic residues" evidence="2">
    <location>
        <begin position="53"/>
        <end position="65"/>
    </location>
</feature>
<dbReference type="OrthoDB" id="1886938at2759"/>
<evidence type="ECO:0000313" key="5">
    <source>
        <dbReference type="Proteomes" id="UP000324897"/>
    </source>
</evidence>
<keyword evidence="5" id="KW-1185">Reference proteome</keyword>
<dbReference type="EMBL" id="RWGY01000004">
    <property type="protein sequence ID" value="TVU44429.1"/>
    <property type="molecule type" value="Genomic_DNA"/>
</dbReference>
<comment type="caution">
    <text evidence="4">The sequence shown here is derived from an EMBL/GenBank/DDBJ whole genome shotgun (WGS) entry which is preliminary data.</text>
</comment>
<organism evidence="4 5">
    <name type="scientific">Eragrostis curvula</name>
    <name type="common">weeping love grass</name>
    <dbReference type="NCBI Taxonomy" id="38414"/>
    <lineage>
        <taxon>Eukaryota</taxon>
        <taxon>Viridiplantae</taxon>
        <taxon>Streptophyta</taxon>
        <taxon>Embryophyta</taxon>
        <taxon>Tracheophyta</taxon>
        <taxon>Spermatophyta</taxon>
        <taxon>Magnoliopsida</taxon>
        <taxon>Liliopsida</taxon>
        <taxon>Poales</taxon>
        <taxon>Poaceae</taxon>
        <taxon>PACMAD clade</taxon>
        <taxon>Chloridoideae</taxon>
        <taxon>Eragrostideae</taxon>
        <taxon>Eragrostidinae</taxon>
        <taxon>Eragrostis</taxon>
    </lineage>
</organism>
<dbReference type="InterPro" id="IPR003854">
    <property type="entry name" value="GASA"/>
</dbReference>
<keyword evidence="3" id="KW-1133">Transmembrane helix</keyword>
<protein>
    <submittedName>
        <fullName evidence="4">Uncharacterized protein</fullName>
    </submittedName>
</protein>
<feature type="transmembrane region" description="Helical" evidence="3">
    <location>
        <begin position="92"/>
        <end position="113"/>
    </location>
</feature>